<evidence type="ECO:0000256" key="2">
    <source>
        <dbReference type="ARBA" id="ARBA00022649"/>
    </source>
</evidence>
<feature type="domain" description="PIN" evidence="8">
    <location>
        <begin position="3"/>
        <end position="122"/>
    </location>
</feature>
<reference evidence="9" key="1">
    <citation type="submission" date="2016-10" db="EMBL/GenBank/DDBJ databases">
        <title>Sequence of Gallionella enrichment culture.</title>
        <authorList>
            <person name="Poehlein A."/>
            <person name="Muehling M."/>
            <person name="Daniel R."/>
        </authorList>
    </citation>
    <scope>NUCLEOTIDE SEQUENCE</scope>
</reference>
<keyword evidence="6" id="KW-0460">Magnesium</keyword>
<dbReference type="Pfam" id="PF01850">
    <property type="entry name" value="PIN"/>
    <property type="match status" value="1"/>
</dbReference>
<gene>
    <name evidence="9" type="primary">vapC_11</name>
    <name evidence="9" type="ORF">GALL_310650</name>
</gene>
<name>A0A1J5RBN7_9ZZZZ</name>
<dbReference type="EMBL" id="MLJW01000442">
    <property type="protein sequence ID" value="OIQ87075.1"/>
    <property type="molecule type" value="Genomic_DNA"/>
</dbReference>
<dbReference type="GO" id="GO:0004540">
    <property type="term" value="F:RNA nuclease activity"/>
    <property type="evidence" value="ECO:0007669"/>
    <property type="project" value="InterPro"/>
</dbReference>
<dbReference type="PANTHER" id="PTHR33653">
    <property type="entry name" value="RIBONUCLEASE VAPC2"/>
    <property type="match status" value="1"/>
</dbReference>
<evidence type="ECO:0000259" key="8">
    <source>
        <dbReference type="Pfam" id="PF01850"/>
    </source>
</evidence>
<dbReference type="HAMAP" id="MF_00265">
    <property type="entry name" value="VapC_Nob1"/>
    <property type="match status" value="1"/>
</dbReference>
<dbReference type="GO" id="GO:0016787">
    <property type="term" value="F:hydrolase activity"/>
    <property type="evidence" value="ECO:0007669"/>
    <property type="project" value="UniProtKB-KW"/>
</dbReference>
<dbReference type="InterPro" id="IPR050556">
    <property type="entry name" value="Type_II_TA_system_RNase"/>
</dbReference>
<dbReference type="EC" id="3.1.-.-" evidence="9"/>
<dbReference type="CDD" id="cd18745">
    <property type="entry name" value="PIN_VapC4-5_FitB-like"/>
    <property type="match status" value="1"/>
</dbReference>
<organism evidence="9">
    <name type="scientific">mine drainage metagenome</name>
    <dbReference type="NCBI Taxonomy" id="410659"/>
    <lineage>
        <taxon>unclassified sequences</taxon>
        <taxon>metagenomes</taxon>
        <taxon>ecological metagenomes</taxon>
    </lineage>
</organism>
<dbReference type="InterPro" id="IPR002716">
    <property type="entry name" value="PIN_dom"/>
</dbReference>
<dbReference type="InterPro" id="IPR022907">
    <property type="entry name" value="VapC_family"/>
</dbReference>
<sequence>MIYLPDTNAVSAYMRGDNAHLVAKMQEHFGELCLSVIVLAEREFGVTKGTSAHARLKLAELAQTLPVESFSRDDCTHYAAIRHDLESRGLGIGPMDTLIAAQALRLGATLVTRNVSEFNRVSGLKVENWQA</sequence>
<comment type="caution">
    <text evidence="9">The sequence shown here is derived from an EMBL/GenBank/DDBJ whole genome shotgun (WGS) entry which is preliminary data.</text>
</comment>
<keyword evidence="4" id="KW-0479">Metal-binding</keyword>
<keyword evidence="3" id="KW-0540">Nuclease</keyword>
<comment type="cofactor">
    <cofactor evidence="1">
        <name>Mg(2+)</name>
        <dbReference type="ChEBI" id="CHEBI:18420"/>
    </cofactor>
</comment>
<comment type="similarity">
    <text evidence="7">Belongs to the PINc/VapC protein family.</text>
</comment>
<evidence type="ECO:0000256" key="6">
    <source>
        <dbReference type="ARBA" id="ARBA00022842"/>
    </source>
</evidence>
<dbReference type="SUPFAM" id="SSF88723">
    <property type="entry name" value="PIN domain-like"/>
    <property type="match status" value="1"/>
</dbReference>
<evidence type="ECO:0000256" key="1">
    <source>
        <dbReference type="ARBA" id="ARBA00001946"/>
    </source>
</evidence>
<accession>A0A1J5RBN7</accession>
<keyword evidence="9" id="KW-0255">Endonuclease</keyword>
<dbReference type="Gene3D" id="3.40.50.1010">
    <property type="entry name" value="5'-nuclease"/>
    <property type="match status" value="1"/>
</dbReference>
<dbReference type="GO" id="GO:0004519">
    <property type="term" value="F:endonuclease activity"/>
    <property type="evidence" value="ECO:0007669"/>
    <property type="project" value="UniProtKB-KW"/>
</dbReference>
<evidence type="ECO:0000256" key="5">
    <source>
        <dbReference type="ARBA" id="ARBA00022801"/>
    </source>
</evidence>
<keyword evidence="5 9" id="KW-0378">Hydrolase</keyword>
<proteinExistence type="inferred from homology"/>
<protein>
    <submittedName>
        <fullName evidence="9">tRNA(fMet)-specific endonuclease VapC</fullName>
        <ecNumber evidence="9">3.1.-.-</ecNumber>
    </submittedName>
</protein>
<evidence type="ECO:0000313" key="9">
    <source>
        <dbReference type="EMBL" id="OIQ87075.1"/>
    </source>
</evidence>
<evidence type="ECO:0000256" key="7">
    <source>
        <dbReference type="ARBA" id="ARBA00038093"/>
    </source>
</evidence>
<keyword evidence="2" id="KW-1277">Toxin-antitoxin system</keyword>
<dbReference type="InterPro" id="IPR029060">
    <property type="entry name" value="PIN-like_dom_sf"/>
</dbReference>
<dbReference type="AlphaFoldDB" id="A0A1J5RBN7"/>
<evidence type="ECO:0000256" key="3">
    <source>
        <dbReference type="ARBA" id="ARBA00022722"/>
    </source>
</evidence>
<dbReference type="PANTHER" id="PTHR33653:SF1">
    <property type="entry name" value="RIBONUCLEASE VAPC2"/>
    <property type="match status" value="1"/>
</dbReference>
<dbReference type="GO" id="GO:0046872">
    <property type="term" value="F:metal ion binding"/>
    <property type="evidence" value="ECO:0007669"/>
    <property type="project" value="UniProtKB-KW"/>
</dbReference>
<evidence type="ECO:0000256" key="4">
    <source>
        <dbReference type="ARBA" id="ARBA00022723"/>
    </source>
</evidence>